<dbReference type="EMBL" id="VIVN01000017">
    <property type="protein sequence ID" value="TWD92456.1"/>
    <property type="molecule type" value="Genomic_DNA"/>
</dbReference>
<feature type="transmembrane region" description="Helical" evidence="1">
    <location>
        <begin position="36"/>
        <end position="58"/>
    </location>
</feature>
<dbReference type="InterPro" id="IPR002881">
    <property type="entry name" value="DUF58"/>
</dbReference>
<evidence type="ECO:0000313" key="4">
    <source>
        <dbReference type="Proteomes" id="UP000319671"/>
    </source>
</evidence>
<dbReference type="AlphaFoldDB" id="A0A561CMR1"/>
<accession>A0A561CMR1</accession>
<dbReference type="PANTHER" id="PTHR34351">
    <property type="entry name" value="SLR1927 PROTEIN-RELATED"/>
    <property type="match status" value="1"/>
</dbReference>
<gene>
    <name evidence="3" type="ORF">FB550_1179</name>
</gene>
<keyword evidence="1" id="KW-1133">Transmembrane helix</keyword>
<dbReference type="RefSeq" id="WP_144567744.1">
    <property type="nucleotide sequence ID" value="NZ_VIVN01000017.1"/>
</dbReference>
<keyword evidence="1" id="KW-0472">Membrane</keyword>
<sequence>MIGQSILFKKIWRFILLLILILLTFSYAMFEGGFVSWFLFYSFLPFAIYCIALSLYSLNELEVTRILPKSDFNDGESLKVTVKVKRTKAFPLFFLLIEDQLDEPLKSAQQRIKAKALILPGLKKEFSYEYIIDELPRGEHFFRSFTLKIGDPLGLFEKEKTFTQEGKVIVYPAYSELFYQPFENQYDQGLTASRERVQRDTSMAVGVRGYQPGDRFSWINWKASAKRNEIMTKEFEQRQSHDVFVIMDCAPDKCFEAVVSYTASLVRAVLKKGAQTGFLTFSKDRAYFPISGGEPHLRQLFYHLAKIEAKSSKTFEKVIEAEGLFIQQNVSFILVTAQLTKPLIEMVSFLGQRKGSITLFLIKGKKETASDNERSLITVANARGIRVVMVNEGEQRSAFSEVSLRV</sequence>
<keyword evidence="4" id="KW-1185">Reference proteome</keyword>
<protein>
    <submittedName>
        <fullName evidence="3">Uncharacterized protein (DUF58 family)</fullName>
    </submittedName>
</protein>
<organism evidence="3 4">
    <name type="scientific">Neobacillus bataviensis</name>
    <dbReference type="NCBI Taxonomy" id="220685"/>
    <lineage>
        <taxon>Bacteria</taxon>
        <taxon>Bacillati</taxon>
        <taxon>Bacillota</taxon>
        <taxon>Bacilli</taxon>
        <taxon>Bacillales</taxon>
        <taxon>Bacillaceae</taxon>
        <taxon>Neobacillus</taxon>
    </lineage>
</organism>
<evidence type="ECO:0000313" key="3">
    <source>
        <dbReference type="EMBL" id="TWD92456.1"/>
    </source>
</evidence>
<name>A0A561CMR1_9BACI</name>
<reference evidence="3 4" key="1">
    <citation type="submission" date="2019-06" db="EMBL/GenBank/DDBJ databases">
        <title>Sorghum-associated microbial communities from plants grown in Nebraska, USA.</title>
        <authorList>
            <person name="Schachtman D."/>
        </authorList>
    </citation>
    <scope>NUCLEOTIDE SEQUENCE [LARGE SCALE GENOMIC DNA]</scope>
    <source>
        <strain evidence="3 4">2482</strain>
    </source>
</reference>
<dbReference type="Proteomes" id="UP000319671">
    <property type="component" value="Unassembled WGS sequence"/>
</dbReference>
<dbReference type="PANTHER" id="PTHR34351:SF2">
    <property type="entry name" value="DUF58 DOMAIN-CONTAINING PROTEIN"/>
    <property type="match status" value="1"/>
</dbReference>
<keyword evidence="1" id="KW-0812">Transmembrane</keyword>
<evidence type="ECO:0000256" key="1">
    <source>
        <dbReference type="SAM" id="Phobius"/>
    </source>
</evidence>
<feature type="transmembrane region" description="Helical" evidence="1">
    <location>
        <begin position="12"/>
        <end position="30"/>
    </location>
</feature>
<dbReference type="Pfam" id="PF01882">
    <property type="entry name" value="DUF58"/>
    <property type="match status" value="1"/>
</dbReference>
<comment type="caution">
    <text evidence="3">The sequence shown here is derived from an EMBL/GenBank/DDBJ whole genome shotgun (WGS) entry which is preliminary data.</text>
</comment>
<evidence type="ECO:0000259" key="2">
    <source>
        <dbReference type="Pfam" id="PF01882"/>
    </source>
</evidence>
<feature type="domain" description="DUF58" evidence="2">
    <location>
        <begin position="207"/>
        <end position="368"/>
    </location>
</feature>
<proteinExistence type="predicted"/>